<dbReference type="AlphaFoldDB" id="U4KWI8"/>
<dbReference type="Proteomes" id="UP000018144">
    <property type="component" value="Unassembled WGS sequence"/>
</dbReference>
<evidence type="ECO:0000313" key="1">
    <source>
        <dbReference type="EMBL" id="CCX05511.1"/>
    </source>
</evidence>
<accession>U4KWI8</accession>
<sequence>MPLGTSIRLTDPIIVFAFFISSFSRFSPSMLPSTSISHHSPHFSPSSLGPAFPFALLYCGST</sequence>
<gene>
    <name evidence="1" type="ORF">PCON_05098</name>
</gene>
<name>U4KWI8_PYROM</name>
<reference evidence="1 2" key="1">
    <citation type="journal article" date="2013" name="PLoS Genet.">
        <title>The genome and development-dependent transcriptomes of Pyronema confluens: a window into fungal evolution.</title>
        <authorList>
            <person name="Traeger S."/>
            <person name="Altegoer F."/>
            <person name="Freitag M."/>
            <person name="Gabaldon T."/>
            <person name="Kempken F."/>
            <person name="Kumar A."/>
            <person name="Marcet-Houben M."/>
            <person name="Poggeler S."/>
            <person name="Stajich J.E."/>
            <person name="Nowrousian M."/>
        </authorList>
    </citation>
    <scope>NUCLEOTIDE SEQUENCE [LARGE SCALE GENOMIC DNA]</scope>
    <source>
        <strain evidence="2">CBS 100304</strain>
        <tissue evidence="1">Vegetative mycelium</tissue>
    </source>
</reference>
<dbReference type="EMBL" id="HF935256">
    <property type="protein sequence ID" value="CCX05511.1"/>
    <property type="molecule type" value="Genomic_DNA"/>
</dbReference>
<protein>
    <submittedName>
        <fullName evidence="1">Uncharacterized protein</fullName>
    </submittedName>
</protein>
<organism evidence="1 2">
    <name type="scientific">Pyronema omphalodes (strain CBS 100304)</name>
    <name type="common">Pyronema confluens</name>
    <dbReference type="NCBI Taxonomy" id="1076935"/>
    <lineage>
        <taxon>Eukaryota</taxon>
        <taxon>Fungi</taxon>
        <taxon>Dikarya</taxon>
        <taxon>Ascomycota</taxon>
        <taxon>Pezizomycotina</taxon>
        <taxon>Pezizomycetes</taxon>
        <taxon>Pezizales</taxon>
        <taxon>Pyronemataceae</taxon>
        <taxon>Pyronema</taxon>
    </lineage>
</organism>
<keyword evidence="2" id="KW-1185">Reference proteome</keyword>
<proteinExistence type="predicted"/>
<evidence type="ECO:0000313" key="2">
    <source>
        <dbReference type="Proteomes" id="UP000018144"/>
    </source>
</evidence>